<protein>
    <submittedName>
        <fullName evidence="2">Uncharacterized protein</fullName>
    </submittedName>
</protein>
<evidence type="ECO:0000313" key="2">
    <source>
        <dbReference type="EMBL" id="KIG14570.1"/>
    </source>
</evidence>
<reference evidence="2 3" key="1">
    <citation type="submission" date="2014-12" db="EMBL/GenBank/DDBJ databases">
        <title>Genome assembly of Enhygromyxa salina DSM 15201.</title>
        <authorList>
            <person name="Sharma G."/>
            <person name="Subramanian S."/>
        </authorList>
    </citation>
    <scope>NUCLEOTIDE SEQUENCE [LARGE SCALE GENOMIC DNA]</scope>
    <source>
        <strain evidence="2 3">DSM 15201</strain>
    </source>
</reference>
<accession>A0A0C2CY36</accession>
<feature type="transmembrane region" description="Helical" evidence="1">
    <location>
        <begin position="116"/>
        <end position="133"/>
    </location>
</feature>
<proteinExistence type="predicted"/>
<keyword evidence="1" id="KW-0812">Transmembrane</keyword>
<sequence>MMGNLLARVQAGARRPPLRFALPLEPDRVVAALLADPRVTEARLSTLGTVRGTETRFVLERNGPGFGPGFVLAARASEPGIWEPGAYAVLDGRVAPRTGGGCELVLRSRLHPLTRAAYLSVAAIALLIIPLQFWTTGLLLGTAMMFPFVLAAMVIGLDSRRLGEQRASLQRLVEEVFAPLALPREPGEPCPFRRDAERRPNVAIFR</sequence>
<dbReference type="Proteomes" id="UP000031599">
    <property type="component" value="Unassembled WGS sequence"/>
</dbReference>
<name>A0A0C2CY36_9BACT</name>
<keyword evidence="1" id="KW-0472">Membrane</keyword>
<comment type="caution">
    <text evidence="2">The sequence shown here is derived from an EMBL/GenBank/DDBJ whole genome shotgun (WGS) entry which is preliminary data.</text>
</comment>
<evidence type="ECO:0000256" key="1">
    <source>
        <dbReference type="SAM" id="Phobius"/>
    </source>
</evidence>
<gene>
    <name evidence="2" type="ORF">DB30_06625</name>
</gene>
<dbReference type="EMBL" id="JMCC02000070">
    <property type="protein sequence ID" value="KIG14570.1"/>
    <property type="molecule type" value="Genomic_DNA"/>
</dbReference>
<keyword evidence="1" id="KW-1133">Transmembrane helix</keyword>
<evidence type="ECO:0000313" key="3">
    <source>
        <dbReference type="Proteomes" id="UP000031599"/>
    </source>
</evidence>
<organism evidence="2 3">
    <name type="scientific">Enhygromyxa salina</name>
    <dbReference type="NCBI Taxonomy" id="215803"/>
    <lineage>
        <taxon>Bacteria</taxon>
        <taxon>Pseudomonadati</taxon>
        <taxon>Myxococcota</taxon>
        <taxon>Polyangia</taxon>
        <taxon>Nannocystales</taxon>
        <taxon>Nannocystaceae</taxon>
        <taxon>Enhygromyxa</taxon>
    </lineage>
</organism>
<feature type="transmembrane region" description="Helical" evidence="1">
    <location>
        <begin position="139"/>
        <end position="157"/>
    </location>
</feature>
<dbReference type="AlphaFoldDB" id="A0A0C2CY36"/>